<organism evidence="3 4">
    <name type="scientific">Drosophila virilis</name>
    <name type="common">Fruit fly</name>
    <dbReference type="NCBI Taxonomy" id="7244"/>
    <lineage>
        <taxon>Eukaryota</taxon>
        <taxon>Metazoa</taxon>
        <taxon>Ecdysozoa</taxon>
        <taxon>Arthropoda</taxon>
        <taxon>Hexapoda</taxon>
        <taxon>Insecta</taxon>
        <taxon>Pterygota</taxon>
        <taxon>Neoptera</taxon>
        <taxon>Endopterygota</taxon>
        <taxon>Diptera</taxon>
        <taxon>Brachycera</taxon>
        <taxon>Muscomorpha</taxon>
        <taxon>Ephydroidea</taxon>
        <taxon>Drosophilidae</taxon>
        <taxon>Drosophila</taxon>
    </lineage>
</organism>
<evidence type="ECO:0008006" key="5">
    <source>
        <dbReference type="Google" id="ProtNLM"/>
    </source>
</evidence>
<dbReference type="OrthoDB" id="7873179at2759"/>
<dbReference type="HOGENOM" id="CLU_1857396_0_0_1"/>
<dbReference type="AlphaFoldDB" id="B4M4P4"/>
<feature type="chain" id="PRO_5006457637" description="Secreted protein" evidence="2">
    <location>
        <begin position="18"/>
        <end position="151"/>
    </location>
</feature>
<feature type="region of interest" description="Disordered" evidence="1">
    <location>
        <begin position="111"/>
        <end position="131"/>
    </location>
</feature>
<evidence type="ECO:0000256" key="2">
    <source>
        <dbReference type="SAM" id="SignalP"/>
    </source>
</evidence>
<gene>
    <name evidence="3" type="primary">Dvir\GJ10195</name>
    <name evidence="3" type="ORF">Dvir_GJ10195</name>
</gene>
<keyword evidence="4" id="KW-1185">Reference proteome</keyword>
<evidence type="ECO:0000313" key="3">
    <source>
        <dbReference type="EMBL" id="EDW59605.2"/>
    </source>
</evidence>
<name>B4M4P4_DROVI</name>
<proteinExistence type="predicted"/>
<sequence>MMQLHLLCIWWLSQCLALTINGHCLRQSLRAEAAAEVLAARHMWQPSRPATPWLADTGSCAGPTALRRTADSHVAAGNQLHGSNATVAWTAAPAVSRANYVYQCAAKRVADPSPDSTAAKAKSPSQQLRQQQQQLTVPAFVLQLANIWNGT</sequence>
<accession>B4M4P4</accession>
<keyword evidence="2" id="KW-0732">Signal</keyword>
<evidence type="ECO:0000256" key="1">
    <source>
        <dbReference type="SAM" id="MobiDB-lite"/>
    </source>
</evidence>
<reference evidence="3 4" key="1">
    <citation type="journal article" date="2007" name="Nature">
        <title>Evolution of genes and genomes on the Drosophila phylogeny.</title>
        <authorList>
            <consortium name="Drosophila 12 Genomes Consortium"/>
            <person name="Clark A.G."/>
            <person name="Eisen M.B."/>
            <person name="Smith D.R."/>
            <person name="Bergman C.M."/>
            <person name="Oliver B."/>
            <person name="Markow T.A."/>
            <person name="Kaufman T.C."/>
            <person name="Kellis M."/>
            <person name="Gelbart W."/>
            <person name="Iyer V.N."/>
            <person name="Pollard D.A."/>
            <person name="Sackton T.B."/>
            <person name="Larracuente A.M."/>
            <person name="Singh N.D."/>
            <person name="Abad J.P."/>
            <person name="Abt D.N."/>
            <person name="Adryan B."/>
            <person name="Aguade M."/>
            <person name="Akashi H."/>
            <person name="Anderson W.W."/>
            <person name="Aquadro C.F."/>
            <person name="Ardell D.H."/>
            <person name="Arguello R."/>
            <person name="Artieri C.G."/>
            <person name="Barbash D.A."/>
            <person name="Barker D."/>
            <person name="Barsanti P."/>
            <person name="Batterham P."/>
            <person name="Batzoglou S."/>
            <person name="Begun D."/>
            <person name="Bhutkar A."/>
            <person name="Blanco E."/>
            <person name="Bosak S.A."/>
            <person name="Bradley R.K."/>
            <person name="Brand A.D."/>
            <person name="Brent M.R."/>
            <person name="Brooks A.N."/>
            <person name="Brown R.H."/>
            <person name="Butlin R.K."/>
            <person name="Caggese C."/>
            <person name="Calvi B.R."/>
            <person name="Bernardo de Carvalho A."/>
            <person name="Caspi A."/>
            <person name="Castrezana S."/>
            <person name="Celniker S.E."/>
            <person name="Chang J.L."/>
            <person name="Chapple C."/>
            <person name="Chatterji S."/>
            <person name="Chinwalla A."/>
            <person name="Civetta A."/>
            <person name="Clifton S.W."/>
            <person name="Comeron J.M."/>
            <person name="Costello J.C."/>
            <person name="Coyne J.A."/>
            <person name="Daub J."/>
            <person name="David R.G."/>
            <person name="Delcher A.L."/>
            <person name="Delehaunty K."/>
            <person name="Do C.B."/>
            <person name="Ebling H."/>
            <person name="Edwards K."/>
            <person name="Eickbush T."/>
            <person name="Evans J.D."/>
            <person name="Filipski A."/>
            <person name="Findeiss S."/>
            <person name="Freyhult E."/>
            <person name="Fulton L."/>
            <person name="Fulton R."/>
            <person name="Garcia A.C."/>
            <person name="Gardiner A."/>
            <person name="Garfield D.A."/>
            <person name="Garvin B.E."/>
            <person name="Gibson G."/>
            <person name="Gilbert D."/>
            <person name="Gnerre S."/>
            <person name="Godfrey J."/>
            <person name="Good R."/>
            <person name="Gotea V."/>
            <person name="Gravely B."/>
            <person name="Greenberg A.J."/>
            <person name="Griffiths-Jones S."/>
            <person name="Gross S."/>
            <person name="Guigo R."/>
            <person name="Gustafson E.A."/>
            <person name="Haerty W."/>
            <person name="Hahn M.W."/>
            <person name="Halligan D.L."/>
            <person name="Halpern A.L."/>
            <person name="Halter G.M."/>
            <person name="Han M.V."/>
            <person name="Heger A."/>
            <person name="Hillier L."/>
            <person name="Hinrichs A.S."/>
            <person name="Holmes I."/>
            <person name="Hoskins R.A."/>
            <person name="Hubisz M.J."/>
            <person name="Hultmark D."/>
            <person name="Huntley M.A."/>
            <person name="Jaffe D.B."/>
            <person name="Jagadeeshan S."/>
            <person name="Jeck W.R."/>
            <person name="Johnson J."/>
            <person name="Jones C.D."/>
            <person name="Jordan W.C."/>
            <person name="Karpen G.H."/>
            <person name="Kataoka E."/>
            <person name="Keightley P.D."/>
            <person name="Kheradpour P."/>
            <person name="Kirkness E.F."/>
            <person name="Koerich L.B."/>
            <person name="Kristiansen K."/>
            <person name="Kudrna D."/>
            <person name="Kulathinal R.J."/>
            <person name="Kumar S."/>
            <person name="Kwok R."/>
            <person name="Lander E."/>
            <person name="Langley C.H."/>
            <person name="Lapoint R."/>
            <person name="Lazzaro B.P."/>
            <person name="Lee S.J."/>
            <person name="Levesque L."/>
            <person name="Li R."/>
            <person name="Lin C.F."/>
            <person name="Lin M.F."/>
            <person name="Lindblad-Toh K."/>
            <person name="Llopart A."/>
            <person name="Long M."/>
            <person name="Low L."/>
            <person name="Lozovsky E."/>
            <person name="Lu J."/>
            <person name="Luo M."/>
            <person name="Machado C.A."/>
            <person name="Makalowski W."/>
            <person name="Marzo M."/>
            <person name="Matsuda M."/>
            <person name="Matzkin L."/>
            <person name="McAllister B."/>
            <person name="McBride C.S."/>
            <person name="McKernan B."/>
            <person name="McKernan K."/>
            <person name="Mendez-Lago M."/>
            <person name="Minx P."/>
            <person name="Mollenhauer M.U."/>
            <person name="Montooth K."/>
            <person name="Mount S.M."/>
            <person name="Mu X."/>
            <person name="Myers E."/>
            <person name="Negre B."/>
            <person name="Newfeld S."/>
            <person name="Nielsen R."/>
            <person name="Noor M.A."/>
            <person name="O'Grady P."/>
            <person name="Pachter L."/>
            <person name="Papaceit M."/>
            <person name="Parisi M.J."/>
            <person name="Parisi M."/>
            <person name="Parts L."/>
            <person name="Pedersen J.S."/>
            <person name="Pesole G."/>
            <person name="Phillippy A.M."/>
            <person name="Ponting C.P."/>
            <person name="Pop M."/>
            <person name="Porcelli D."/>
            <person name="Powell J.R."/>
            <person name="Prohaska S."/>
            <person name="Pruitt K."/>
            <person name="Puig M."/>
            <person name="Quesneville H."/>
            <person name="Ram K.R."/>
            <person name="Rand D."/>
            <person name="Rasmussen M.D."/>
            <person name="Reed L.K."/>
            <person name="Reenan R."/>
            <person name="Reily A."/>
            <person name="Remington K.A."/>
            <person name="Rieger T.T."/>
            <person name="Ritchie M.G."/>
            <person name="Robin C."/>
            <person name="Rogers Y.H."/>
            <person name="Rohde C."/>
            <person name="Rozas J."/>
            <person name="Rubenfield M.J."/>
            <person name="Ruiz A."/>
            <person name="Russo S."/>
            <person name="Salzberg S.L."/>
            <person name="Sanchez-Gracia A."/>
            <person name="Saranga D.J."/>
            <person name="Sato H."/>
            <person name="Schaeffer S.W."/>
            <person name="Schatz M.C."/>
            <person name="Schlenke T."/>
            <person name="Schwartz R."/>
            <person name="Segarra C."/>
            <person name="Singh R.S."/>
            <person name="Sirot L."/>
            <person name="Sirota M."/>
            <person name="Sisneros N.B."/>
            <person name="Smith C.D."/>
            <person name="Smith T.F."/>
            <person name="Spieth J."/>
            <person name="Stage D.E."/>
            <person name="Stark A."/>
            <person name="Stephan W."/>
            <person name="Strausberg R.L."/>
            <person name="Strempel S."/>
            <person name="Sturgill D."/>
            <person name="Sutton G."/>
            <person name="Sutton G.G."/>
            <person name="Tao W."/>
            <person name="Teichmann S."/>
            <person name="Tobari Y.N."/>
            <person name="Tomimura Y."/>
            <person name="Tsolas J.M."/>
            <person name="Valente V.L."/>
            <person name="Venter E."/>
            <person name="Venter J.C."/>
            <person name="Vicario S."/>
            <person name="Vieira F.G."/>
            <person name="Vilella A.J."/>
            <person name="Villasante A."/>
            <person name="Walenz B."/>
            <person name="Wang J."/>
            <person name="Wasserman M."/>
            <person name="Watts T."/>
            <person name="Wilson D."/>
            <person name="Wilson R.K."/>
            <person name="Wing R.A."/>
            <person name="Wolfner M.F."/>
            <person name="Wong A."/>
            <person name="Wong G.K."/>
            <person name="Wu C.I."/>
            <person name="Wu G."/>
            <person name="Yamamoto D."/>
            <person name="Yang H.P."/>
            <person name="Yang S.P."/>
            <person name="Yorke J.A."/>
            <person name="Yoshida K."/>
            <person name="Zdobnov E."/>
            <person name="Zhang P."/>
            <person name="Zhang Y."/>
            <person name="Zimin A.V."/>
            <person name="Baldwin J."/>
            <person name="Abdouelleil A."/>
            <person name="Abdulkadir J."/>
            <person name="Abebe A."/>
            <person name="Abera B."/>
            <person name="Abreu J."/>
            <person name="Acer S.C."/>
            <person name="Aftuck L."/>
            <person name="Alexander A."/>
            <person name="An P."/>
            <person name="Anderson E."/>
            <person name="Anderson S."/>
            <person name="Arachi H."/>
            <person name="Azer M."/>
            <person name="Bachantsang P."/>
            <person name="Barry A."/>
            <person name="Bayul T."/>
            <person name="Berlin A."/>
            <person name="Bessette D."/>
            <person name="Bloom T."/>
            <person name="Blye J."/>
            <person name="Boguslavskiy L."/>
            <person name="Bonnet C."/>
            <person name="Boukhgalter B."/>
            <person name="Bourzgui I."/>
            <person name="Brown A."/>
            <person name="Cahill P."/>
            <person name="Channer S."/>
            <person name="Cheshatsang Y."/>
            <person name="Chuda L."/>
            <person name="Citroen M."/>
            <person name="Collymore A."/>
            <person name="Cooke P."/>
            <person name="Costello M."/>
            <person name="D'Aco K."/>
            <person name="Daza R."/>
            <person name="De Haan G."/>
            <person name="DeGray S."/>
            <person name="DeMaso C."/>
            <person name="Dhargay N."/>
            <person name="Dooley K."/>
            <person name="Dooley E."/>
            <person name="Doricent M."/>
            <person name="Dorje P."/>
            <person name="Dorjee K."/>
            <person name="Dupes A."/>
            <person name="Elong R."/>
            <person name="Falk J."/>
            <person name="Farina A."/>
            <person name="Faro S."/>
            <person name="Ferguson D."/>
            <person name="Fisher S."/>
            <person name="Foley C.D."/>
            <person name="Franke A."/>
            <person name="Friedrich D."/>
            <person name="Gadbois L."/>
            <person name="Gearin G."/>
            <person name="Gearin C.R."/>
            <person name="Giannoukos G."/>
            <person name="Goode T."/>
            <person name="Graham J."/>
            <person name="Grandbois E."/>
            <person name="Grewal S."/>
            <person name="Gyaltsen K."/>
            <person name="Hafez N."/>
            <person name="Hagos B."/>
            <person name="Hall J."/>
            <person name="Henson C."/>
            <person name="Hollinger A."/>
            <person name="Honan T."/>
            <person name="Huard M.D."/>
            <person name="Hughes L."/>
            <person name="Hurhula B."/>
            <person name="Husby M.E."/>
            <person name="Kamat A."/>
            <person name="Kanga B."/>
            <person name="Kashin S."/>
            <person name="Khazanovich D."/>
            <person name="Kisner P."/>
            <person name="Lance K."/>
            <person name="Lara M."/>
            <person name="Lee W."/>
            <person name="Lennon N."/>
            <person name="Letendre F."/>
            <person name="LeVine R."/>
            <person name="Lipovsky A."/>
            <person name="Liu X."/>
            <person name="Liu J."/>
            <person name="Liu S."/>
            <person name="Lokyitsang T."/>
            <person name="Lokyitsang Y."/>
            <person name="Lubonja R."/>
            <person name="Lui A."/>
            <person name="MacDonald P."/>
            <person name="Magnisalis V."/>
            <person name="Maru K."/>
            <person name="Matthews C."/>
            <person name="McCusker W."/>
            <person name="McDonough S."/>
            <person name="Mehta T."/>
            <person name="Meldrim J."/>
            <person name="Meneus L."/>
            <person name="Mihai O."/>
            <person name="Mihalev A."/>
            <person name="Mihova T."/>
            <person name="Mittelman R."/>
            <person name="Mlenga V."/>
            <person name="Montmayeur A."/>
            <person name="Mulrain L."/>
            <person name="Navidi A."/>
            <person name="Naylor J."/>
            <person name="Negash T."/>
            <person name="Nguyen T."/>
            <person name="Nguyen N."/>
            <person name="Nicol R."/>
            <person name="Norbu C."/>
            <person name="Norbu N."/>
            <person name="Novod N."/>
            <person name="O'Neill B."/>
            <person name="Osman S."/>
            <person name="Markiewicz E."/>
            <person name="Oyono O.L."/>
            <person name="Patti C."/>
            <person name="Phunkhang P."/>
            <person name="Pierre F."/>
            <person name="Priest M."/>
            <person name="Raghuraman S."/>
            <person name="Rege F."/>
            <person name="Reyes R."/>
            <person name="Rise C."/>
            <person name="Rogov P."/>
            <person name="Ross K."/>
            <person name="Ryan E."/>
            <person name="Settipalli S."/>
            <person name="Shea T."/>
            <person name="Sherpa N."/>
            <person name="Shi L."/>
            <person name="Shih D."/>
            <person name="Sparrow T."/>
            <person name="Spaulding J."/>
            <person name="Stalker J."/>
            <person name="Stange-Thomann N."/>
            <person name="Stavropoulos S."/>
            <person name="Stone C."/>
            <person name="Strader C."/>
            <person name="Tesfaye S."/>
            <person name="Thomson T."/>
            <person name="Thoulutsang Y."/>
            <person name="Thoulutsang D."/>
            <person name="Topham K."/>
            <person name="Topping I."/>
            <person name="Tsamla T."/>
            <person name="Vassiliev H."/>
            <person name="Vo A."/>
            <person name="Wangchuk T."/>
            <person name="Wangdi T."/>
            <person name="Weiand M."/>
            <person name="Wilkinson J."/>
            <person name="Wilson A."/>
            <person name="Yadav S."/>
            <person name="Young G."/>
            <person name="Yu Q."/>
            <person name="Zembek L."/>
            <person name="Zhong D."/>
            <person name="Zimmer A."/>
            <person name="Zwirko Z."/>
            <person name="Jaffe D.B."/>
            <person name="Alvarez P."/>
            <person name="Brockman W."/>
            <person name="Butler J."/>
            <person name="Chin C."/>
            <person name="Gnerre S."/>
            <person name="Grabherr M."/>
            <person name="Kleber M."/>
            <person name="Mauceli E."/>
            <person name="MacCallum I."/>
        </authorList>
    </citation>
    <scope>NUCLEOTIDE SEQUENCE [LARGE SCALE GENOMIC DNA]</scope>
    <source>
        <strain evidence="4">Tucson 15010-1051.87</strain>
    </source>
</reference>
<dbReference type="EMBL" id="CH940652">
    <property type="protein sequence ID" value="EDW59605.2"/>
    <property type="molecule type" value="Genomic_DNA"/>
</dbReference>
<evidence type="ECO:0000313" key="4">
    <source>
        <dbReference type="Proteomes" id="UP000008792"/>
    </source>
</evidence>
<dbReference type="Proteomes" id="UP000008792">
    <property type="component" value="Unassembled WGS sequence"/>
</dbReference>
<dbReference type="KEGG" id="dvi:6632992"/>
<dbReference type="InParanoid" id="B4M4P4"/>
<protein>
    <recommendedName>
        <fullName evidence="5">Secreted protein</fullName>
    </recommendedName>
</protein>
<feature type="signal peptide" evidence="2">
    <location>
        <begin position="1"/>
        <end position="17"/>
    </location>
</feature>